<proteinExistence type="predicted"/>
<reference evidence="1 2" key="1">
    <citation type="submission" date="2020-02" db="EMBL/GenBank/DDBJ databases">
        <title>Characterization of phylogenetic diversity of novel bifidobacterial species isolated in Czech ZOOs.</title>
        <authorList>
            <person name="Lugli G.A."/>
            <person name="Vera N.B."/>
            <person name="Ventura M."/>
        </authorList>
    </citation>
    <scope>NUCLEOTIDE SEQUENCE [LARGE SCALE GENOMIC DNA]</scope>
    <source>
        <strain evidence="1 2">DSM 109963</strain>
    </source>
</reference>
<keyword evidence="2" id="KW-1185">Reference proteome</keyword>
<gene>
    <name evidence="1" type="ORF">G1C94_1316</name>
</gene>
<protein>
    <recommendedName>
        <fullName evidence="3">Integrase</fullName>
    </recommendedName>
</protein>
<dbReference type="RefSeq" id="WP_172146751.1">
    <property type="nucleotide sequence ID" value="NZ_JAAIIJ010000026.1"/>
</dbReference>
<accession>A0ABX1SZJ1</accession>
<name>A0ABX1SZJ1_9BIFI</name>
<evidence type="ECO:0000313" key="2">
    <source>
        <dbReference type="Proteomes" id="UP000553756"/>
    </source>
</evidence>
<evidence type="ECO:0008006" key="3">
    <source>
        <dbReference type="Google" id="ProtNLM"/>
    </source>
</evidence>
<organism evidence="1 2">
    <name type="scientific">Bifidobacterium panos</name>
    <dbReference type="NCBI Taxonomy" id="2675321"/>
    <lineage>
        <taxon>Bacteria</taxon>
        <taxon>Bacillati</taxon>
        <taxon>Actinomycetota</taxon>
        <taxon>Actinomycetes</taxon>
        <taxon>Bifidobacteriales</taxon>
        <taxon>Bifidobacteriaceae</taxon>
        <taxon>Bifidobacterium</taxon>
    </lineage>
</organism>
<evidence type="ECO:0000313" key="1">
    <source>
        <dbReference type="EMBL" id="NMN02694.1"/>
    </source>
</evidence>
<dbReference type="EMBL" id="JAAIIJ010000026">
    <property type="protein sequence ID" value="NMN02694.1"/>
    <property type="molecule type" value="Genomic_DNA"/>
</dbReference>
<dbReference type="Proteomes" id="UP000553756">
    <property type="component" value="Unassembled WGS sequence"/>
</dbReference>
<sequence>MARKPTAEEIKKMRQVYGLWTERDKRISKIAFDARLKRSEDFRSERTRITMA</sequence>
<comment type="caution">
    <text evidence="1">The sequence shown here is derived from an EMBL/GenBank/DDBJ whole genome shotgun (WGS) entry which is preliminary data.</text>
</comment>